<feature type="domain" description="Topo IA-type catalytic" evidence="12">
    <location>
        <begin position="126"/>
        <end position="568"/>
    </location>
</feature>
<dbReference type="InterPro" id="IPR013826">
    <property type="entry name" value="Topo_IA_cen_sub3"/>
</dbReference>
<dbReference type="AlphaFoldDB" id="A0A1F7YFN3"/>
<feature type="domain" description="Toprim" evidence="11">
    <location>
        <begin position="1"/>
        <end position="111"/>
    </location>
</feature>
<keyword evidence="3" id="KW-0479">Metal-binding</keyword>
<dbReference type="GO" id="GO:0005694">
    <property type="term" value="C:chromosome"/>
    <property type="evidence" value="ECO:0007669"/>
    <property type="project" value="InterPro"/>
</dbReference>
<dbReference type="GO" id="GO:0003677">
    <property type="term" value="F:DNA binding"/>
    <property type="evidence" value="ECO:0007669"/>
    <property type="project" value="UniProtKB-KW"/>
</dbReference>
<feature type="site" description="Interaction with DNA" evidence="10">
    <location>
        <position position="31"/>
    </location>
</feature>
<dbReference type="PROSITE" id="PS52039">
    <property type="entry name" value="TOPO_IA_2"/>
    <property type="match status" value="1"/>
</dbReference>
<dbReference type="InterPro" id="IPR013498">
    <property type="entry name" value="Topo_IA_Znf"/>
</dbReference>
<dbReference type="GO" id="GO:0006265">
    <property type="term" value="P:DNA topological change"/>
    <property type="evidence" value="ECO:0007669"/>
    <property type="project" value="UniProtKB-UniRule"/>
</dbReference>
<feature type="site" description="Interaction with DNA" evidence="10">
    <location>
        <position position="136"/>
    </location>
</feature>
<comment type="catalytic activity">
    <reaction evidence="1 10">
        <text>ATP-independent breakage of single-stranded DNA, followed by passage and rejoining.</text>
        <dbReference type="EC" id="5.6.2.1"/>
    </reaction>
</comment>
<organism evidence="13 14">
    <name type="scientific">Candidatus Woesebacteria bacterium RIFCSPHIGHO2_01_FULL_39_28</name>
    <dbReference type="NCBI Taxonomy" id="1802496"/>
    <lineage>
        <taxon>Bacteria</taxon>
        <taxon>Candidatus Woeseibacteriota</taxon>
    </lineage>
</organism>
<dbReference type="SMART" id="SM00437">
    <property type="entry name" value="TOP1Ac"/>
    <property type="match status" value="1"/>
</dbReference>
<gene>
    <name evidence="10" type="primary">topA</name>
    <name evidence="13" type="ORF">A2627_03820</name>
</gene>
<dbReference type="SUPFAM" id="SSF57783">
    <property type="entry name" value="Zinc beta-ribbon"/>
    <property type="match status" value="1"/>
</dbReference>
<evidence type="ECO:0000256" key="6">
    <source>
        <dbReference type="ARBA" id="ARBA00022842"/>
    </source>
</evidence>
<evidence type="ECO:0000256" key="10">
    <source>
        <dbReference type="HAMAP-Rule" id="MF_00952"/>
    </source>
</evidence>
<proteinExistence type="inferred from homology"/>
<feature type="site" description="Interaction with DNA" evidence="10">
    <location>
        <position position="152"/>
    </location>
</feature>
<dbReference type="Proteomes" id="UP000178851">
    <property type="component" value="Unassembled WGS sequence"/>
</dbReference>
<dbReference type="InterPro" id="IPR003601">
    <property type="entry name" value="Topo_IA_2"/>
</dbReference>
<evidence type="ECO:0000256" key="9">
    <source>
        <dbReference type="ARBA" id="ARBA00023235"/>
    </source>
</evidence>
<protein>
    <recommendedName>
        <fullName evidence="10">DNA topoisomerase 1</fullName>
        <ecNumber evidence="10">5.6.2.1</ecNumber>
    </recommendedName>
    <alternativeName>
        <fullName evidence="10">DNA topoisomerase I</fullName>
    </alternativeName>
</protein>
<evidence type="ECO:0000256" key="3">
    <source>
        <dbReference type="ARBA" id="ARBA00022723"/>
    </source>
</evidence>
<evidence type="ECO:0000256" key="2">
    <source>
        <dbReference type="ARBA" id="ARBA00009446"/>
    </source>
</evidence>
<evidence type="ECO:0000256" key="8">
    <source>
        <dbReference type="ARBA" id="ARBA00023125"/>
    </source>
</evidence>
<dbReference type="HAMAP" id="MF_00952">
    <property type="entry name" value="Topoisom_1_prok"/>
    <property type="match status" value="1"/>
</dbReference>
<dbReference type="PANTHER" id="PTHR42785:SF1">
    <property type="entry name" value="DNA TOPOISOMERASE"/>
    <property type="match status" value="1"/>
</dbReference>
<dbReference type="PROSITE" id="PS00396">
    <property type="entry name" value="TOPO_IA_1"/>
    <property type="match status" value="1"/>
</dbReference>
<dbReference type="Gene3D" id="1.10.460.10">
    <property type="entry name" value="Topoisomerase I, domain 2"/>
    <property type="match status" value="1"/>
</dbReference>
<accession>A0A1F7YFN3</accession>
<dbReference type="InterPro" id="IPR013497">
    <property type="entry name" value="Topo_IA_cen"/>
</dbReference>
<dbReference type="SMART" id="SM00436">
    <property type="entry name" value="TOP1Bc"/>
    <property type="match status" value="1"/>
</dbReference>
<dbReference type="NCBIfam" id="TIGR01051">
    <property type="entry name" value="topA_bact"/>
    <property type="match status" value="1"/>
</dbReference>
<evidence type="ECO:0000313" key="13">
    <source>
        <dbReference type="EMBL" id="OGM26141.1"/>
    </source>
</evidence>
<dbReference type="EMBL" id="MGGI01000016">
    <property type="protein sequence ID" value="OGM26141.1"/>
    <property type="molecule type" value="Genomic_DNA"/>
</dbReference>
<dbReference type="InterPro" id="IPR000380">
    <property type="entry name" value="Topo_IA"/>
</dbReference>
<dbReference type="InterPro" id="IPR006171">
    <property type="entry name" value="TOPRIM_dom"/>
</dbReference>
<feature type="site" description="Interaction with DNA" evidence="10">
    <location>
        <position position="137"/>
    </location>
</feature>
<dbReference type="SUPFAM" id="SSF56712">
    <property type="entry name" value="Prokaryotic type I DNA topoisomerase"/>
    <property type="match status" value="1"/>
</dbReference>
<comment type="caution">
    <text evidence="13">The sequence shown here is derived from an EMBL/GenBank/DDBJ whole genome shotgun (WGS) entry which is preliminary data.</text>
</comment>
<comment type="subunit">
    <text evidence="10">Monomer.</text>
</comment>
<keyword evidence="9 10" id="KW-0413">Isomerase</keyword>
<reference evidence="13 14" key="1">
    <citation type="journal article" date="2016" name="Nat. Commun.">
        <title>Thousands of microbial genomes shed light on interconnected biogeochemical processes in an aquifer system.</title>
        <authorList>
            <person name="Anantharaman K."/>
            <person name="Brown C.T."/>
            <person name="Hug L.A."/>
            <person name="Sharon I."/>
            <person name="Castelle C.J."/>
            <person name="Probst A.J."/>
            <person name="Thomas B.C."/>
            <person name="Singh A."/>
            <person name="Wilkins M.J."/>
            <person name="Karaoz U."/>
            <person name="Brodie E.L."/>
            <person name="Williams K.H."/>
            <person name="Hubbard S.S."/>
            <person name="Banfield J.F."/>
        </authorList>
    </citation>
    <scope>NUCLEOTIDE SEQUENCE [LARGE SCALE GENOMIC DNA]</scope>
</reference>
<dbReference type="Pfam" id="PF01751">
    <property type="entry name" value="Toprim"/>
    <property type="match status" value="1"/>
</dbReference>
<keyword evidence="6" id="KW-0460">Magnesium</keyword>
<comment type="similarity">
    <text evidence="2 10">Belongs to the type IA topoisomerase family.</text>
</comment>
<evidence type="ECO:0000256" key="4">
    <source>
        <dbReference type="ARBA" id="ARBA00022771"/>
    </source>
</evidence>
<dbReference type="CDD" id="cd03363">
    <property type="entry name" value="TOPRIM_TopoIA_TopoI"/>
    <property type="match status" value="1"/>
</dbReference>
<dbReference type="GO" id="GO:0008270">
    <property type="term" value="F:zinc ion binding"/>
    <property type="evidence" value="ECO:0007669"/>
    <property type="project" value="UniProtKB-KW"/>
</dbReference>
<dbReference type="InterPro" id="IPR034149">
    <property type="entry name" value="TOPRIM_TopoI"/>
</dbReference>
<feature type="site" description="Interaction with DNA" evidence="10">
    <location>
        <position position="145"/>
    </location>
</feature>
<dbReference type="InterPro" id="IPR023405">
    <property type="entry name" value="Topo_IA_core_domain"/>
</dbReference>
<dbReference type="Pfam" id="PF01131">
    <property type="entry name" value="Topoisom_bac"/>
    <property type="match status" value="1"/>
</dbReference>
<evidence type="ECO:0000259" key="12">
    <source>
        <dbReference type="PROSITE" id="PS52039"/>
    </source>
</evidence>
<dbReference type="Gene3D" id="3.30.65.10">
    <property type="entry name" value="Bacterial Topoisomerase I, domain 1"/>
    <property type="match status" value="2"/>
</dbReference>
<dbReference type="Pfam" id="PF01396">
    <property type="entry name" value="Zn_ribbon_Top1"/>
    <property type="match status" value="2"/>
</dbReference>
<dbReference type="PANTHER" id="PTHR42785">
    <property type="entry name" value="DNA TOPOISOMERASE, TYPE IA, CORE"/>
    <property type="match status" value="1"/>
</dbReference>
<evidence type="ECO:0000256" key="7">
    <source>
        <dbReference type="ARBA" id="ARBA00023029"/>
    </source>
</evidence>
<dbReference type="InterPro" id="IPR005733">
    <property type="entry name" value="TopoI_bac-type"/>
</dbReference>
<sequence>MNLIIVESPTKARTLTRFLGTKFMVEATMGHIMDLPKSKIGVDIENNFKPEYVVMEGKEKVIKEIKKLSEKVDKVFLATDPDREGEAISSHVKDVLQSNNKLKRIVFHEITKEAVDEAIKNPRDIDVNLVDAQIGRRVLDRLVGYKLSPLLWRKVRRGLSAGRVQTVTVRLIVEREREILAFKTDEYWEIFATVKQLNSSAVNSKFIVQLIKIGDQKAEIKDQKTAETVTNELKTASYAVLDVKKREVRKNPYPPFTTSTMTQAGVRIFGWSAKKTMMIAQRLYEGGLITYHRTDSTNIAAVAIQNTREFIGKNYGNNYLPPTPRFYKTKSKVAQEAHEAVRPTKLDTIFNFHRKAGYSFSISNEVESSAKKLYELIWKRFVACQMAAAVYDETTIDVTAEQVNSLTVKLFNRYLLRASGQIMKFDGWRKLYQTEIETEIEKLPEVQKDEQLTLIKVDPQQKFTQPPARYNEASLIKTLEKLGIGRPSTYAPTINTIQIRNYVEKEDRAFKPTNIGLAVNDFLIANFPDLFEYKFTAHMEDNLDKIANGEIKWTDVILEFWNPFSGKLASVQDNAARVKIETEKLGKACPECNEARLAGDESRQGELVIRTGRFGKFISCSRFPDCKYTEKLVEKTGIVCPVCKQGDVIIKKSKKGRKFYGCSRYPECKFASWQKPNKGDIKTDNIS</sequence>
<evidence type="ECO:0000313" key="14">
    <source>
        <dbReference type="Proteomes" id="UP000178851"/>
    </source>
</evidence>
<comment type="function">
    <text evidence="10">Releases the supercoiling and torsional tension of DNA, which is introduced during the DNA replication and transcription, by transiently cleaving and rejoining one strand of the DNA duplex. Introduces a single-strand break via transesterification at a target site in duplex DNA. The scissile phosphodiester is attacked by the catalytic tyrosine of the enzyme, resulting in the formation of a DNA-(5'-phosphotyrosyl)-enzyme intermediate and the expulsion of a 3'-OH DNA strand. The free DNA strand then undergoes passage around the unbroken strand, thus removing DNA supercoils. Finally, in the religation step, the DNA 3'-OH attacks the covalent intermediate to expel the active-site tyrosine and restore the DNA phosphodiester backbone.</text>
</comment>
<evidence type="ECO:0000256" key="5">
    <source>
        <dbReference type="ARBA" id="ARBA00022833"/>
    </source>
</evidence>
<dbReference type="InterPro" id="IPR003602">
    <property type="entry name" value="Topo_IA_DNA-bd_dom"/>
</dbReference>
<dbReference type="InterPro" id="IPR013825">
    <property type="entry name" value="Topo_IA_cen_sub2"/>
</dbReference>
<dbReference type="InterPro" id="IPR028612">
    <property type="entry name" value="Topoisom_1_IA"/>
</dbReference>
<feature type="site" description="Interaction with DNA" evidence="10">
    <location>
        <position position="500"/>
    </location>
</feature>
<dbReference type="InterPro" id="IPR013824">
    <property type="entry name" value="Topo_IA_cen_sub1"/>
</dbReference>
<dbReference type="InterPro" id="IPR023406">
    <property type="entry name" value="Topo_IA_AS"/>
</dbReference>
<evidence type="ECO:0000259" key="11">
    <source>
        <dbReference type="PROSITE" id="PS50880"/>
    </source>
</evidence>
<dbReference type="PROSITE" id="PS50880">
    <property type="entry name" value="TOPRIM"/>
    <property type="match status" value="1"/>
</dbReference>
<dbReference type="Gene3D" id="2.70.20.10">
    <property type="entry name" value="Topoisomerase I, domain 3"/>
    <property type="match status" value="1"/>
</dbReference>
<dbReference type="SMART" id="SM00493">
    <property type="entry name" value="TOPRIM"/>
    <property type="match status" value="1"/>
</dbReference>
<feature type="site" description="Interaction with DNA" evidence="10">
    <location>
        <position position="293"/>
    </location>
</feature>
<keyword evidence="8 10" id="KW-0238">DNA-binding</keyword>
<dbReference type="EC" id="5.6.2.1" evidence="10"/>
<name>A0A1F7YFN3_9BACT</name>
<dbReference type="Gene3D" id="3.40.50.140">
    <property type="match status" value="1"/>
</dbReference>
<feature type="active site" description="O-(5'-phospho-DNA)-tyrosine intermediate" evidence="10">
    <location>
        <position position="291"/>
    </location>
</feature>
<keyword evidence="4" id="KW-0863">Zinc-finger</keyword>
<dbReference type="Gene3D" id="1.10.290.10">
    <property type="entry name" value="Topoisomerase I, domain 4"/>
    <property type="match status" value="1"/>
</dbReference>
<evidence type="ECO:0000256" key="1">
    <source>
        <dbReference type="ARBA" id="ARBA00000213"/>
    </source>
</evidence>
<dbReference type="GO" id="GO:0003917">
    <property type="term" value="F:DNA topoisomerase type I (single strand cut, ATP-independent) activity"/>
    <property type="evidence" value="ECO:0007669"/>
    <property type="project" value="UniProtKB-UniRule"/>
</dbReference>
<feature type="site" description="Interaction with DNA" evidence="10">
    <location>
        <position position="140"/>
    </location>
</feature>
<dbReference type="PRINTS" id="PR00417">
    <property type="entry name" value="PRTPISMRASEI"/>
</dbReference>
<keyword evidence="5" id="KW-0862">Zinc</keyword>
<dbReference type="CDD" id="cd00186">
    <property type="entry name" value="TOP1Ac"/>
    <property type="match status" value="1"/>
</dbReference>
<feature type="region of interest" description="Interaction with DNA" evidence="10">
    <location>
        <begin position="160"/>
        <end position="165"/>
    </location>
</feature>
<keyword evidence="7 10" id="KW-0799">Topoisomerase</keyword>